<gene>
    <name evidence="9" type="primary">mreC</name>
    <name evidence="9" type="ORF">HII17_10205</name>
</gene>
<dbReference type="PIRSF" id="PIRSF038471">
    <property type="entry name" value="MreC"/>
    <property type="match status" value="1"/>
</dbReference>
<evidence type="ECO:0000256" key="7">
    <source>
        <dbReference type="SAM" id="MobiDB-lite"/>
    </source>
</evidence>
<sequence length="305" mass="33863">MNPIFKHGPSPQHRLAFVLMLSAALVFFDHRMGSFEGVRGYLQSLVSPLQYMANTPKQLMTWAAENLITRKQLIEENQALKINELNYQQQMMELEIVKKENERLRSLLASPLRSDTKKMVAEILSVDSDPYTHQLVINRGANDGVYEGQAVIDEQGIVGQILHVGTTSSRVILITDVTHAVPVRVSRNGTRLVANGAGRIERLSHAHVPHSADVQSGDLLVTSGLGGKYPEGYPVSQVILVRKDESRPFAQVLSKPVAQIDKLRYLLLLWPNKPTSIFAPKPSEKSTNQNDKVENQVKGATNASE</sequence>
<feature type="domain" description="Rod shape-determining protein MreC beta-barrel core" evidence="8">
    <location>
        <begin position="123"/>
        <end position="270"/>
    </location>
</feature>
<dbReference type="InterPro" id="IPR042177">
    <property type="entry name" value="Cell/Rod_1"/>
</dbReference>
<keyword evidence="6" id="KW-0175">Coiled coil</keyword>
<dbReference type="AlphaFoldDB" id="A0A7Y0Q6E5"/>
<feature type="region of interest" description="Disordered" evidence="7">
    <location>
        <begin position="278"/>
        <end position="305"/>
    </location>
</feature>
<dbReference type="RefSeq" id="WP_169075267.1">
    <property type="nucleotide sequence ID" value="NZ_JABBXH010000003.1"/>
</dbReference>
<evidence type="ECO:0000256" key="3">
    <source>
        <dbReference type="ARBA" id="ARBA00022960"/>
    </source>
</evidence>
<evidence type="ECO:0000313" key="9">
    <source>
        <dbReference type="EMBL" id="NMP31939.1"/>
    </source>
</evidence>
<name>A0A7Y0Q6E5_9GAMM</name>
<proteinExistence type="inferred from homology"/>
<dbReference type="GO" id="GO:0008360">
    <property type="term" value="P:regulation of cell shape"/>
    <property type="evidence" value="ECO:0007669"/>
    <property type="project" value="UniProtKB-KW"/>
</dbReference>
<evidence type="ECO:0000256" key="4">
    <source>
        <dbReference type="ARBA" id="ARBA00032089"/>
    </source>
</evidence>
<keyword evidence="3 5" id="KW-0133">Cell shape</keyword>
<comment type="caution">
    <text evidence="9">The sequence shown here is derived from an EMBL/GenBank/DDBJ whole genome shotgun (WGS) entry which is preliminary data.</text>
</comment>
<evidence type="ECO:0000256" key="1">
    <source>
        <dbReference type="ARBA" id="ARBA00009369"/>
    </source>
</evidence>
<dbReference type="Pfam" id="PF04085">
    <property type="entry name" value="MreC"/>
    <property type="match status" value="1"/>
</dbReference>
<dbReference type="EMBL" id="JABBXH010000003">
    <property type="protein sequence ID" value="NMP31939.1"/>
    <property type="molecule type" value="Genomic_DNA"/>
</dbReference>
<comment type="function">
    <text evidence="5">Involved in formation and maintenance of cell shape.</text>
</comment>
<dbReference type="InterPro" id="IPR055342">
    <property type="entry name" value="MreC_beta-barrel_core"/>
</dbReference>
<evidence type="ECO:0000259" key="8">
    <source>
        <dbReference type="Pfam" id="PF04085"/>
    </source>
</evidence>
<organism evidence="9 10">
    <name type="scientific">Thalassotalea algicola</name>
    <dbReference type="NCBI Taxonomy" id="2716224"/>
    <lineage>
        <taxon>Bacteria</taxon>
        <taxon>Pseudomonadati</taxon>
        <taxon>Pseudomonadota</taxon>
        <taxon>Gammaproteobacteria</taxon>
        <taxon>Alteromonadales</taxon>
        <taxon>Colwelliaceae</taxon>
        <taxon>Thalassotalea</taxon>
    </lineage>
</organism>
<evidence type="ECO:0000256" key="2">
    <source>
        <dbReference type="ARBA" id="ARBA00013855"/>
    </source>
</evidence>
<dbReference type="Gene3D" id="2.40.10.340">
    <property type="entry name" value="Rod shape-determining protein MreC, domain 1"/>
    <property type="match status" value="1"/>
</dbReference>
<evidence type="ECO:0000313" key="10">
    <source>
        <dbReference type="Proteomes" id="UP000568664"/>
    </source>
</evidence>
<dbReference type="Gene3D" id="2.40.10.350">
    <property type="entry name" value="Rod shape-determining protein MreC, domain 2"/>
    <property type="match status" value="1"/>
</dbReference>
<protein>
    <recommendedName>
        <fullName evidence="2 5">Cell shape-determining protein MreC</fullName>
    </recommendedName>
    <alternativeName>
        <fullName evidence="4 5">Cell shape protein MreC</fullName>
    </alternativeName>
</protein>
<dbReference type="GO" id="GO:0005886">
    <property type="term" value="C:plasma membrane"/>
    <property type="evidence" value="ECO:0007669"/>
    <property type="project" value="TreeGrafter"/>
</dbReference>
<dbReference type="PANTHER" id="PTHR34138:SF1">
    <property type="entry name" value="CELL SHAPE-DETERMINING PROTEIN MREC"/>
    <property type="match status" value="1"/>
</dbReference>
<dbReference type="InterPro" id="IPR007221">
    <property type="entry name" value="MreC"/>
</dbReference>
<accession>A0A7Y0Q6E5</accession>
<keyword evidence="10" id="KW-1185">Reference proteome</keyword>
<dbReference type="NCBIfam" id="TIGR00219">
    <property type="entry name" value="mreC"/>
    <property type="match status" value="1"/>
</dbReference>
<evidence type="ECO:0000256" key="5">
    <source>
        <dbReference type="PIRNR" id="PIRNR038471"/>
    </source>
</evidence>
<feature type="coiled-coil region" evidence="6">
    <location>
        <begin position="70"/>
        <end position="107"/>
    </location>
</feature>
<dbReference type="PANTHER" id="PTHR34138">
    <property type="entry name" value="CELL SHAPE-DETERMINING PROTEIN MREC"/>
    <property type="match status" value="1"/>
</dbReference>
<reference evidence="9 10" key="1">
    <citation type="submission" date="2020-04" db="EMBL/GenBank/DDBJ databases">
        <title>Thalassotalea sp. M1531, isolated from the surface of marine red alga.</title>
        <authorList>
            <person name="Pang L."/>
            <person name="Lu D.-C."/>
        </authorList>
    </citation>
    <scope>NUCLEOTIDE SEQUENCE [LARGE SCALE GENOMIC DNA]</scope>
    <source>
        <strain evidence="9 10">M1531</strain>
    </source>
</reference>
<evidence type="ECO:0000256" key="6">
    <source>
        <dbReference type="SAM" id="Coils"/>
    </source>
</evidence>
<comment type="similarity">
    <text evidence="1 5">Belongs to the MreC family.</text>
</comment>
<dbReference type="Proteomes" id="UP000568664">
    <property type="component" value="Unassembled WGS sequence"/>
</dbReference>
<dbReference type="InterPro" id="IPR042175">
    <property type="entry name" value="Cell/Rod_MreC_2"/>
</dbReference>